<comment type="caution">
    <text evidence="2">The sequence shown here is derived from an EMBL/GenBank/DDBJ whole genome shotgun (WGS) entry which is preliminary data.</text>
</comment>
<reference evidence="2" key="1">
    <citation type="submission" date="2021-01" db="EMBL/GenBank/DDBJ databases">
        <title>Phytophthora aleatoria, a newly-described species from Pinus radiata is distinct from Phytophthora cactorum isolates based on comparative genomics.</title>
        <authorList>
            <person name="Mcdougal R."/>
            <person name="Panda P."/>
            <person name="Williams N."/>
            <person name="Studholme D.J."/>
        </authorList>
    </citation>
    <scope>NUCLEOTIDE SEQUENCE</scope>
    <source>
        <strain evidence="2">NZFS 4037</strain>
    </source>
</reference>
<dbReference type="Proteomes" id="UP000709295">
    <property type="component" value="Unassembled WGS sequence"/>
</dbReference>
<evidence type="ECO:0000256" key="1">
    <source>
        <dbReference type="SAM" id="MobiDB-lite"/>
    </source>
</evidence>
<dbReference type="AlphaFoldDB" id="A0A8J5ITT0"/>
<keyword evidence="3" id="KW-1185">Reference proteome</keyword>
<protein>
    <submittedName>
        <fullName evidence="2">Uncharacterized protein</fullName>
    </submittedName>
</protein>
<accession>A0A8J5ITT0</accession>
<gene>
    <name evidence="2" type="ORF">JG688_00015174</name>
</gene>
<sequence length="91" mass="9867">MSSSYGAYGNEGEGGSDEGHEEWPHMYADFSTMFDMSEEEGEEMAPDMATVVFGDTLLEEVELDGGAPPDAGLEFEEQRGHGMVVPIGEAW</sequence>
<evidence type="ECO:0000313" key="2">
    <source>
        <dbReference type="EMBL" id="KAG6948249.1"/>
    </source>
</evidence>
<evidence type="ECO:0000313" key="3">
    <source>
        <dbReference type="Proteomes" id="UP000709295"/>
    </source>
</evidence>
<feature type="region of interest" description="Disordered" evidence="1">
    <location>
        <begin position="1"/>
        <end position="26"/>
    </location>
</feature>
<name>A0A8J5ITT0_9STRA</name>
<organism evidence="2 3">
    <name type="scientific">Phytophthora aleatoria</name>
    <dbReference type="NCBI Taxonomy" id="2496075"/>
    <lineage>
        <taxon>Eukaryota</taxon>
        <taxon>Sar</taxon>
        <taxon>Stramenopiles</taxon>
        <taxon>Oomycota</taxon>
        <taxon>Peronosporomycetes</taxon>
        <taxon>Peronosporales</taxon>
        <taxon>Peronosporaceae</taxon>
        <taxon>Phytophthora</taxon>
    </lineage>
</organism>
<dbReference type="EMBL" id="JAENGY010001586">
    <property type="protein sequence ID" value="KAG6948249.1"/>
    <property type="molecule type" value="Genomic_DNA"/>
</dbReference>
<proteinExistence type="predicted"/>